<feature type="domain" description="Glycosyl hydrolase family 95 N-terminal" evidence="2">
    <location>
        <begin position="30"/>
        <end position="262"/>
    </location>
</feature>
<evidence type="ECO:0008006" key="7">
    <source>
        <dbReference type="Google" id="ProtNLM"/>
    </source>
</evidence>
<dbReference type="Pfam" id="PF21307">
    <property type="entry name" value="Glyco_hydro_95_C"/>
    <property type="match status" value="1"/>
</dbReference>
<evidence type="ECO:0000259" key="2">
    <source>
        <dbReference type="Pfam" id="PF14498"/>
    </source>
</evidence>
<gene>
    <name evidence="5" type="ORF">JX265_010703</name>
</gene>
<comment type="caution">
    <text evidence="5">The sequence shown here is derived from an EMBL/GenBank/DDBJ whole genome shotgun (WGS) entry which is preliminary data.</text>
</comment>
<dbReference type="AlphaFoldDB" id="A0A9P9WDZ7"/>
<dbReference type="InterPro" id="IPR027414">
    <property type="entry name" value="GH95_N_dom"/>
</dbReference>
<feature type="domain" description="Alpha fucosidase A-like C-terminal" evidence="3">
    <location>
        <begin position="706"/>
        <end position="774"/>
    </location>
</feature>
<evidence type="ECO:0000259" key="4">
    <source>
        <dbReference type="Pfam" id="PF22124"/>
    </source>
</evidence>
<evidence type="ECO:0000313" key="5">
    <source>
        <dbReference type="EMBL" id="KAI1858610.1"/>
    </source>
</evidence>
<name>A0A9P9WDZ7_9PEZI</name>
<organism evidence="5 6">
    <name type="scientific">Neoarthrinium moseri</name>
    <dbReference type="NCBI Taxonomy" id="1658444"/>
    <lineage>
        <taxon>Eukaryota</taxon>
        <taxon>Fungi</taxon>
        <taxon>Dikarya</taxon>
        <taxon>Ascomycota</taxon>
        <taxon>Pezizomycotina</taxon>
        <taxon>Sordariomycetes</taxon>
        <taxon>Xylariomycetidae</taxon>
        <taxon>Amphisphaeriales</taxon>
        <taxon>Apiosporaceae</taxon>
        <taxon>Neoarthrinium</taxon>
    </lineage>
</organism>
<feature type="signal peptide" evidence="1">
    <location>
        <begin position="1"/>
        <end position="19"/>
    </location>
</feature>
<dbReference type="InterPro" id="IPR012341">
    <property type="entry name" value="6hp_glycosidase-like_sf"/>
</dbReference>
<dbReference type="Proteomes" id="UP000829685">
    <property type="component" value="Unassembled WGS sequence"/>
</dbReference>
<evidence type="ECO:0000259" key="3">
    <source>
        <dbReference type="Pfam" id="PF21307"/>
    </source>
</evidence>
<keyword evidence="6" id="KW-1185">Reference proteome</keyword>
<dbReference type="Pfam" id="PF14498">
    <property type="entry name" value="Glyco_hyd_65N_2"/>
    <property type="match status" value="1"/>
</dbReference>
<dbReference type="GO" id="GO:0005975">
    <property type="term" value="P:carbohydrate metabolic process"/>
    <property type="evidence" value="ECO:0007669"/>
    <property type="project" value="InterPro"/>
</dbReference>
<accession>A0A9P9WDZ7</accession>
<dbReference type="Gene3D" id="1.50.10.10">
    <property type="match status" value="1"/>
</dbReference>
<reference evidence="5" key="1">
    <citation type="submission" date="2021-03" db="EMBL/GenBank/DDBJ databases">
        <title>Revisited historic fungal species revealed as producer of novel bioactive compounds through whole genome sequencing and comparative genomics.</title>
        <authorList>
            <person name="Vignolle G.A."/>
            <person name="Hochenegger N."/>
            <person name="Mach R.L."/>
            <person name="Mach-Aigner A.R."/>
            <person name="Javad Rahimi M."/>
            <person name="Salim K.A."/>
            <person name="Chan C.M."/>
            <person name="Lim L.B.L."/>
            <person name="Cai F."/>
            <person name="Druzhinina I.S."/>
            <person name="U'Ren J.M."/>
            <person name="Derntl C."/>
        </authorList>
    </citation>
    <scope>NUCLEOTIDE SEQUENCE</scope>
    <source>
        <strain evidence="5">TUCIM 5799</strain>
    </source>
</reference>
<sequence>MRFPQKLLFVIGLSTFVEGQTGKYSAARHLWYNTPGDGFSQGLALGNGRIGALVLGSATEKIILNENSVWSGLFEDRINDASLEAVPRIRDLLMNGNLTEAGQLVLANMAANPTTSRMFGVTNDLVLDFGHSDADWQNYERWLDTLDGNAGVTYDYNGVTYNREITAKFPEGVLAVRLNASEAGSLNVTVSLSRSKGIIWQGASLENNTVTMDIGGSEAGSIAFSSAVRVIADGDITSNGTSLVVTGATTVDLFYDAESEFQWDSVDLYKSSVTSKLEAAASDGYETLRTEAISDHSSLVGRVVLDIGSSGDVGLLPTNERIEKFKEEPDNDVEFVTLTYNFGRHLLVSSSRDTGGVGLGVPANLQGIWNDNYTPPWGGKYTVNINTEMNYWLAESTNLVETLRPLWDLMERSHQRGKDVAKRMYGCPGYMSHHNLDLWGDSAPHDNGTEYTMWPMANLWLLSHMMEHYRFTGDRSFLEKSWSLFYDAATFYNCYLFKFEGYTSSGPSISPENNFVVPDDMAVARKNESIDISPTLDNSLLYEFFTNVLEIASVLQISTTGDEVLSNVQSLRDQLRPAQIGQFGQIQEWRIDYEEASPEQRHISHLWDLFPNSRFTPLINQTLADAARVSLQRRLDHGGAGTGWSRTWTAACFARLLDGNQFFNHTQILLQNHPLQNMFHSIDGSPTFQIDSNFGIVAAVTESLLQSHAGVVHLLPALPDKIPSGSFKGLVARGGFEVSASWSDGQLVSANIESRLGNALKVRVADGVEFKINGTVGDGVETAAGDIFTITV</sequence>
<dbReference type="PANTHER" id="PTHR31084">
    <property type="entry name" value="ALPHA-L-FUCOSIDASE 2"/>
    <property type="match status" value="1"/>
</dbReference>
<protein>
    <recommendedName>
        <fullName evidence="7">Glycosyl hydrolase family 95 N-terminal domain-containing protein</fullName>
    </recommendedName>
</protein>
<dbReference type="PANTHER" id="PTHR31084:SF0">
    <property type="entry name" value="ALPHA-L-FUCOSIDASE 2"/>
    <property type="match status" value="1"/>
</dbReference>
<dbReference type="Pfam" id="PF22124">
    <property type="entry name" value="Glyco_hydro_95_cat"/>
    <property type="match status" value="1"/>
</dbReference>
<dbReference type="GO" id="GO:0004560">
    <property type="term" value="F:alpha-L-fucosidase activity"/>
    <property type="evidence" value="ECO:0007669"/>
    <property type="project" value="InterPro"/>
</dbReference>
<keyword evidence="1" id="KW-0732">Signal</keyword>
<dbReference type="SUPFAM" id="SSF48208">
    <property type="entry name" value="Six-hairpin glycosidases"/>
    <property type="match status" value="1"/>
</dbReference>
<dbReference type="InterPro" id="IPR049053">
    <property type="entry name" value="AFCA-like_C"/>
</dbReference>
<feature type="domain" description="Glycosyl hydrolase family 95 catalytic" evidence="4">
    <location>
        <begin position="284"/>
        <end position="704"/>
    </location>
</feature>
<proteinExistence type="predicted"/>
<dbReference type="EMBL" id="JAFIMR010000036">
    <property type="protein sequence ID" value="KAI1858610.1"/>
    <property type="molecule type" value="Genomic_DNA"/>
</dbReference>
<dbReference type="PIRSF" id="PIRSF007663">
    <property type="entry name" value="UCP007663"/>
    <property type="match status" value="1"/>
</dbReference>
<dbReference type="InterPro" id="IPR016518">
    <property type="entry name" value="Alpha-L-fucosidase"/>
</dbReference>
<feature type="chain" id="PRO_5040176683" description="Glycosyl hydrolase family 95 N-terminal domain-containing protein" evidence="1">
    <location>
        <begin position="20"/>
        <end position="792"/>
    </location>
</feature>
<evidence type="ECO:0000313" key="6">
    <source>
        <dbReference type="Proteomes" id="UP000829685"/>
    </source>
</evidence>
<dbReference type="InterPro" id="IPR054363">
    <property type="entry name" value="GH95_cat"/>
</dbReference>
<evidence type="ECO:0000256" key="1">
    <source>
        <dbReference type="SAM" id="SignalP"/>
    </source>
</evidence>
<dbReference type="InterPro" id="IPR008928">
    <property type="entry name" value="6-hairpin_glycosidase_sf"/>
</dbReference>